<organism evidence="5 6">
    <name type="scientific">Psychrosphaera algicola</name>
    <dbReference type="NCBI Taxonomy" id="3023714"/>
    <lineage>
        <taxon>Bacteria</taxon>
        <taxon>Pseudomonadati</taxon>
        <taxon>Pseudomonadota</taxon>
        <taxon>Gammaproteobacteria</taxon>
        <taxon>Alteromonadales</taxon>
        <taxon>Pseudoalteromonadaceae</taxon>
        <taxon>Psychrosphaera</taxon>
    </lineage>
</organism>
<keyword evidence="2" id="KW-0472">Membrane</keyword>
<keyword evidence="6" id="KW-1185">Reference proteome</keyword>
<protein>
    <submittedName>
        <fullName evidence="5">TonB-dependent receptor</fullName>
    </submittedName>
</protein>
<dbReference type="Gene3D" id="2.40.170.20">
    <property type="entry name" value="TonB-dependent receptor, beta-barrel domain"/>
    <property type="match status" value="1"/>
</dbReference>
<proteinExistence type="predicted"/>
<evidence type="ECO:0000256" key="1">
    <source>
        <dbReference type="ARBA" id="ARBA00004442"/>
    </source>
</evidence>
<gene>
    <name evidence="5" type="ORF">PN838_22240</name>
</gene>
<reference evidence="5 6" key="1">
    <citation type="submission" date="2023-01" db="EMBL/GenBank/DDBJ databases">
        <title>Psychrosphaera sp. nov., isolated from marine algae.</title>
        <authorList>
            <person name="Bayburt H."/>
            <person name="Choi B.J."/>
            <person name="Kim J.M."/>
            <person name="Choi D.G."/>
            <person name="Jeon C.O."/>
        </authorList>
    </citation>
    <scope>NUCLEOTIDE SEQUENCE [LARGE SCALE GENOMIC DNA]</scope>
    <source>
        <strain evidence="5 6">G1-22</strain>
    </source>
</reference>
<dbReference type="PANTHER" id="PTHR40980:SF3">
    <property type="entry name" value="TONB-DEPENDENT RECEPTOR-LIKE BETA-BARREL DOMAIN-CONTAINING PROTEIN"/>
    <property type="match status" value="1"/>
</dbReference>
<dbReference type="InterPro" id="IPR000531">
    <property type="entry name" value="Beta-barrel_TonB"/>
</dbReference>
<keyword evidence="5" id="KW-0675">Receptor</keyword>
<dbReference type="EMBL" id="JAQOMS010000002">
    <property type="protein sequence ID" value="MDC2890951.1"/>
    <property type="molecule type" value="Genomic_DNA"/>
</dbReference>
<comment type="caution">
    <text evidence="5">The sequence shown here is derived from an EMBL/GenBank/DDBJ whole genome shotgun (WGS) entry which is preliminary data.</text>
</comment>
<evidence type="ECO:0000259" key="4">
    <source>
        <dbReference type="Pfam" id="PF00593"/>
    </source>
</evidence>
<evidence type="ECO:0000256" key="3">
    <source>
        <dbReference type="ARBA" id="ARBA00023237"/>
    </source>
</evidence>
<dbReference type="RefSeq" id="WP_272182006.1">
    <property type="nucleotide sequence ID" value="NZ_JAQOMS010000002.1"/>
</dbReference>
<accession>A0ABT5FID8</accession>
<evidence type="ECO:0000313" key="5">
    <source>
        <dbReference type="EMBL" id="MDC2890951.1"/>
    </source>
</evidence>
<feature type="domain" description="TonB-dependent receptor-like beta-barrel" evidence="4">
    <location>
        <begin position="94"/>
        <end position="331"/>
    </location>
</feature>
<dbReference type="PANTHER" id="PTHR40980">
    <property type="entry name" value="PLUG DOMAIN-CONTAINING PROTEIN"/>
    <property type="match status" value="1"/>
</dbReference>
<comment type="subcellular location">
    <subcellularLocation>
        <location evidence="1">Cell outer membrane</location>
    </subcellularLocation>
</comment>
<dbReference type="SUPFAM" id="SSF56935">
    <property type="entry name" value="Porins"/>
    <property type="match status" value="1"/>
</dbReference>
<dbReference type="Proteomes" id="UP001528411">
    <property type="component" value="Unassembled WGS sequence"/>
</dbReference>
<keyword evidence="3" id="KW-0998">Cell outer membrane</keyword>
<dbReference type="Pfam" id="PF00593">
    <property type="entry name" value="TonB_dep_Rec_b-barrel"/>
    <property type="match status" value="1"/>
</dbReference>
<evidence type="ECO:0000313" key="6">
    <source>
        <dbReference type="Proteomes" id="UP001528411"/>
    </source>
</evidence>
<sequence length="336" mass="37428">MYNFFEQFRSTFDQITPTAIKVHENGKQVVAGTYEGIHSRIESRQQLSTTEFSQYVLSGKYNISDALTLNAMVGTAKSDARSEQYRYNMTSLDSHTYSFDFSDNANAPKTSFGYDVNDDSKYNLTDGRLRAGDTLRENDTMKLDLTYEMDDFTIVSGIAMNDRVIDYYETEIKNFDDQASADGFSTPFPYSDFGKGFDGPLDAFIVADFSKIQTQLLDTMNNGAGIQWDVRIGSSWQVQEETTAAYVEANSEFEVGDMILRANVGGRFVETTTTATGYVPTAAGVDTITISESYNNFLPALNLALDATDELVVRFNLSQSMTRPSLGSLNPENSKF</sequence>
<evidence type="ECO:0000256" key="2">
    <source>
        <dbReference type="ARBA" id="ARBA00023136"/>
    </source>
</evidence>
<dbReference type="InterPro" id="IPR036942">
    <property type="entry name" value="Beta-barrel_TonB_sf"/>
</dbReference>
<name>A0ABT5FID8_9GAMM</name>